<dbReference type="InterPro" id="IPR044505">
    <property type="entry name" value="GlgX_Isoamylase_N_E_set"/>
</dbReference>
<evidence type="ECO:0000256" key="1">
    <source>
        <dbReference type="ARBA" id="ARBA00008061"/>
    </source>
</evidence>
<dbReference type="InterPro" id="IPR013783">
    <property type="entry name" value="Ig-like_fold"/>
</dbReference>
<comment type="similarity">
    <text evidence="1">Belongs to the glycosyl hydrolase 13 family.</text>
</comment>
<dbReference type="SMART" id="SM00642">
    <property type="entry name" value="Aamy"/>
    <property type="match status" value="1"/>
</dbReference>
<dbReference type="Proteomes" id="UP001501321">
    <property type="component" value="Unassembled WGS sequence"/>
</dbReference>
<dbReference type="InterPro" id="IPR014756">
    <property type="entry name" value="Ig_E-set"/>
</dbReference>
<name>A0ABP8Q5S7_9GAMM</name>
<organism evidence="5 6">
    <name type="scientific">Pseudaeromonas paramecii</name>
    <dbReference type="NCBI Taxonomy" id="2138166"/>
    <lineage>
        <taxon>Bacteria</taxon>
        <taxon>Pseudomonadati</taxon>
        <taxon>Pseudomonadota</taxon>
        <taxon>Gammaproteobacteria</taxon>
        <taxon>Aeromonadales</taxon>
        <taxon>Aeromonadaceae</taxon>
        <taxon>Pseudaeromonas</taxon>
    </lineage>
</organism>
<dbReference type="SUPFAM" id="SSF81296">
    <property type="entry name" value="E set domains"/>
    <property type="match status" value="1"/>
</dbReference>
<dbReference type="NCBIfam" id="TIGR02100">
    <property type="entry name" value="glgX_debranch"/>
    <property type="match status" value="1"/>
</dbReference>
<dbReference type="CDD" id="cd11326">
    <property type="entry name" value="AmyAc_Glg_debranch"/>
    <property type="match status" value="1"/>
</dbReference>
<keyword evidence="3" id="KW-0326">Glycosidase</keyword>
<dbReference type="Pfam" id="PF00128">
    <property type="entry name" value="Alpha-amylase"/>
    <property type="match status" value="1"/>
</dbReference>
<feature type="domain" description="Glycosyl hydrolase family 13 catalytic" evidence="4">
    <location>
        <begin position="118"/>
        <end position="528"/>
    </location>
</feature>
<sequence>MILCLFDQAEQELARFSLKERKGPYWFGYVEGVKAGQAYGYRVKGPTAALPGGLFDEHKLLLDPYAKALSRPLVWDAKAYEGDSAAMMSKSLVVDDAAFDWQGSAKPRHSDCQTILYEAHVKGFTQLHPEVPEAWRGKYLGFCHPAVIRHLQKLGITTVQLMPVASFMSEPRLKDLGLTNYWGYNPVCFMAPDPRYAVMDGVQEFKTLVRELHKAGIEVILDVVYNHTAEGGFGGPLLCYKGFDNRNYYMFESGAHGPDYERHVNVTGCGNSFNVDHPNVLRLVMDSLRYWVELMQVDGFRFDLAVTVAREGNEFDPWGAFFKAVLQDPVLSQVKLVAEPWDIGPFGYRLGQFPSSWKETNDRYRDTVRSFWRGDTGRMADFATRLLGSRDIFPKSYRAIHSSVNFITYHDGFTLEDLVAYNQRHNHANAEDNRDGHGHNLSANYGIEGPTADRRISHMRQQQKRNLLATLLLSQGTPHLLAGDELGRTQMGNNNAYCQDNRISWLSWELREEDERLMEFVRQMIALRRSSSVFSGLKLIDDHYFGLQTESHHVDWYHPDGRLLTDADWNTPISQVFVMDIGDLKGDGERWVALFNASGYDIHFRLPPPWDGMQWEQVVDTAASDGLPFLPDDILRQVALGRAHSIKLLRQARVAVSTGTATSPQ</sequence>
<evidence type="ECO:0000259" key="4">
    <source>
        <dbReference type="SMART" id="SM00642"/>
    </source>
</evidence>
<dbReference type="Gene3D" id="3.20.20.80">
    <property type="entry name" value="Glycosidases"/>
    <property type="match status" value="1"/>
</dbReference>
<dbReference type="Gene3D" id="2.60.40.1180">
    <property type="entry name" value="Golgi alpha-mannosidase II"/>
    <property type="match status" value="1"/>
</dbReference>
<dbReference type="InterPro" id="IPR006047">
    <property type="entry name" value="GH13_cat_dom"/>
</dbReference>
<dbReference type="InterPro" id="IPR017853">
    <property type="entry name" value="GH"/>
</dbReference>
<dbReference type="SUPFAM" id="SSF51011">
    <property type="entry name" value="Glycosyl hydrolase domain"/>
    <property type="match status" value="1"/>
</dbReference>
<keyword evidence="6" id="KW-1185">Reference proteome</keyword>
<comment type="caution">
    <text evidence="5">The sequence shown here is derived from an EMBL/GenBank/DDBJ whole genome shotgun (WGS) entry which is preliminary data.</text>
</comment>
<evidence type="ECO:0000313" key="5">
    <source>
        <dbReference type="EMBL" id="GAA4497997.1"/>
    </source>
</evidence>
<dbReference type="InterPro" id="IPR013780">
    <property type="entry name" value="Glyco_hydro_b"/>
</dbReference>
<dbReference type="InterPro" id="IPR011837">
    <property type="entry name" value="Glycogen_debranch_GlgX"/>
</dbReference>
<dbReference type="EMBL" id="BAABFC010000010">
    <property type="protein sequence ID" value="GAA4497997.1"/>
    <property type="molecule type" value="Genomic_DNA"/>
</dbReference>
<gene>
    <name evidence="5" type="primary">glgX_2</name>
    <name evidence="5" type="ORF">GCM10023095_15530</name>
</gene>
<reference evidence="6" key="1">
    <citation type="journal article" date="2019" name="Int. J. Syst. Evol. Microbiol.">
        <title>The Global Catalogue of Microorganisms (GCM) 10K type strain sequencing project: providing services to taxonomists for standard genome sequencing and annotation.</title>
        <authorList>
            <consortium name="The Broad Institute Genomics Platform"/>
            <consortium name="The Broad Institute Genome Sequencing Center for Infectious Disease"/>
            <person name="Wu L."/>
            <person name="Ma J."/>
        </authorList>
    </citation>
    <scope>NUCLEOTIDE SEQUENCE [LARGE SCALE GENOMIC DNA]</scope>
    <source>
        <strain evidence="6">JCM 32226</strain>
    </source>
</reference>
<dbReference type="InterPro" id="IPR004193">
    <property type="entry name" value="Glyco_hydro_13_N"/>
</dbReference>
<protein>
    <submittedName>
        <fullName evidence="5">Glycogen debranching protein GlgX</fullName>
    </submittedName>
</protein>
<dbReference type="PANTHER" id="PTHR43002">
    <property type="entry name" value="GLYCOGEN DEBRANCHING ENZYME"/>
    <property type="match status" value="1"/>
</dbReference>
<proteinExistence type="inferred from homology"/>
<dbReference type="Gene3D" id="2.60.40.10">
    <property type="entry name" value="Immunoglobulins"/>
    <property type="match status" value="1"/>
</dbReference>
<accession>A0ABP8Q5S7</accession>
<evidence type="ECO:0000313" key="6">
    <source>
        <dbReference type="Proteomes" id="UP001501321"/>
    </source>
</evidence>
<keyword evidence="2" id="KW-0378">Hydrolase</keyword>
<evidence type="ECO:0000256" key="3">
    <source>
        <dbReference type="ARBA" id="ARBA00023295"/>
    </source>
</evidence>
<dbReference type="Pfam" id="PF02922">
    <property type="entry name" value="CBM_48"/>
    <property type="match status" value="1"/>
</dbReference>
<dbReference type="CDD" id="cd02856">
    <property type="entry name" value="E_set_GDE_Isoamylase_N"/>
    <property type="match status" value="1"/>
</dbReference>
<dbReference type="SUPFAM" id="SSF51445">
    <property type="entry name" value="(Trans)glycosidases"/>
    <property type="match status" value="1"/>
</dbReference>
<evidence type="ECO:0000256" key="2">
    <source>
        <dbReference type="ARBA" id="ARBA00022801"/>
    </source>
</evidence>